<keyword evidence="1" id="KW-1133">Transmembrane helix</keyword>
<dbReference type="EMBL" id="MN584918">
    <property type="protein sequence ID" value="QFR59851.1"/>
    <property type="molecule type" value="Genomic_DNA"/>
</dbReference>
<evidence type="ECO:0000313" key="2">
    <source>
        <dbReference type="EMBL" id="QFR59851.1"/>
    </source>
</evidence>
<sequence length="42" mass="4473">MLRAILLTIVTVFEYVVIIICISLGVFLGGILLNGLLQGVAI</sequence>
<accession>A0A5P8PSS9</accession>
<keyword evidence="1" id="KW-0472">Membrane</keyword>
<dbReference type="Proteomes" id="UP000325783">
    <property type="component" value="Segment"/>
</dbReference>
<name>A0A5P8PSS9_9CAUD</name>
<proteinExistence type="predicted"/>
<gene>
    <name evidence="2" type="ORF">VOWphi5012_067</name>
</gene>
<reference evidence="2 3" key="1">
    <citation type="submission" date="2019-10" db="EMBL/GenBank/DDBJ databases">
        <authorList>
            <person name="Lin L.C."/>
        </authorList>
    </citation>
    <scope>NUCLEOTIDE SEQUENCE [LARGE SCALE GENOMIC DNA]</scope>
</reference>
<keyword evidence="3" id="KW-1185">Reference proteome</keyword>
<feature type="transmembrane region" description="Helical" evidence="1">
    <location>
        <begin position="12"/>
        <end position="37"/>
    </location>
</feature>
<organism evidence="2 3">
    <name type="scientific">Vibrio phage phi50-12</name>
    <dbReference type="NCBI Taxonomy" id="2654972"/>
    <lineage>
        <taxon>Viruses</taxon>
        <taxon>Duplodnaviria</taxon>
        <taxon>Heunggongvirae</taxon>
        <taxon>Uroviricota</taxon>
        <taxon>Caudoviricetes</taxon>
        <taxon>Schitoviridae</taxon>
        <taxon>Penintadodekavirus</taxon>
        <taxon>Penintadodekavirus 5012</taxon>
    </lineage>
</organism>
<keyword evidence="1" id="KW-0812">Transmembrane</keyword>
<evidence type="ECO:0000256" key="1">
    <source>
        <dbReference type="SAM" id="Phobius"/>
    </source>
</evidence>
<protein>
    <submittedName>
        <fullName evidence="2">Uncharacterized protein</fullName>
    </submittedName>
</protein>
<evidence type="ECO:0000313" key="3">
    <source>
        <dbReference type="Proteomes" id="UP000325783"/>
    </source>
</evidence>